<evidence type="ECO:0000256" key="1">
    <source>
        <dbReference type="ARBA" id="ARBA00022679"/>
    </source>
</evidence>
<evidence type="ECO:0000313" key="3">
    <source>
        <dbReference type="EMBL" id="MBW3365281.1"/>
    </source>
</evidence>
<dbReference type="PANTHER" id="PTHR46401:SF2">
    <property type="entry name" value="GLYCOSYLTRANSFERASE WBBK-RELATED"/>
    <property type="match status" value="1"/>
</dbReference>
<feature type="domain" description="Glycosyl transferase family 1" evidence="2">
    <location>
        <begin position="186"/>
        <end position="331"/>
    </location>
</feature>
<dbReference type="Gene3D" id="3.40.50.2000">
    <property type="entry name" value="Glycogen Phosphorylase B"/>
    <property type="match status" value="2"/>
</dbReference>
<accession>A0ABS6XBB8</accession>
<dbReference type="SUPFAM" id="SSF53756">
    <property type="entry name" value="UDP-Glycosyltransferase/glycogen phosphorylase"/>
    <property type="match status" value="1"/>
</dbReference>
<protein>
    <submittedName>
        <fullName evidence="3">Glycosyltransferase family 4 protein</fullName>
    </submittedName>
</protein>
<evidence type="ECO:0000259" key="2">
    <source>
        <dbReference type="Pfam" id="PF00534"/>
    </source>
</evidence>
<dbReference type="PANTHER" id="PTHR46401">
    <property type="entry name" value="GLYCOSYLTRANSFERASE WBBK-RELATED"/>
    <property type="match status" value="1"/>
</dbReference>
<dbReference type="EMBL" id="JAHWXQ010000002">
    <property type="protein sequence ID" value="MBW3365281.1"/>
    <property type="molecule type" value="Genomic_DNA"/>
</dbReference>
<sequence>MRVLFISRATLLTAPGGDTVQIRNTADALKDLGVQVDIKLTNEKIDYSLYDLLHFFNVIRPADILGHIRRSKKPFVVTPIFVDYKEFDSFQRKGIVRLLYKLSGSSHTVEYIKVIARYIFNNEKINSLEFLIKGQKKSIQYILRNAKVLLPNSNSEYNRLLAAFSVNNRFVVVPNAIDPEKFSADDNSKFSPADRTDVITIARFEGLKNQHQIINALNDTKYNVKLIGKASPNQKGYLELCKKMAASNIEFIHHMEQDKLFAFYRRAKVHVLPSWFETTGLSSLEAAAMGCNVVISDKGDQKEYFKHYAFYCDPASPESIAEQVEKAFITQPDPEFQQYVLQNYTWKKTAERTLEAYNLALQG</sequence>
<gene>
    <name evidence="3" type="ORF">KYK27_09510</name>
</gene>
<proteinExistence type="predicted"/>
<reference evidence="3 4" key="1">
    <citation type="submission" date="2021-07" db="EMBL/GenBank/DDBJ databases">
        <authorList>
            <person name="Kim M.K."/>
        </authorList>
    </citation>
    <scope>NUCLEOTIDE SEQUENCE [LARGE SCALE GENOMIC DNA]</scope>
    <source>
        <strain evidence="3 4">HLY7-15</strain>
    </source>
</reference>
<dbReference type="RefSeq" id="WP_199109782.1">
    <property type="nucleotide sequence ID" value="NZ_JAHWXQ010000002.1"/>
</dbReference>
<name>A0ABS6XBB8_9BACT</name>
<comment type="caution">
    <text evidence="3">The sequence shown here is derived from an EMBL/GenBank/DDBJ whole genome shotgun (WGS) entry which is preliminary data.</text>
</comment>
<dbReference type="Proteomes" id="UP000774935">
    <property type="component" value="Unassembled WGS sequence"/>
</dbReference>
<dbReference type="CDD" id="cd03801">
    <property type="entry name" value="GT4_PimA-like"/>
    <property type="match status" value="1"/>
</dbReference>
<dbReference type="Pfam" id="PF00534">
    <property type="entry name" value="Glycos_transf_1"/>
    <property type="match status" value="1"/>
</dbReference>
<keyword evidence="1" id="KW-0808">Transferase</keyword>
<keyword evidence="4" id="KW-1185">Reference proteome</keyword>
<dbReference type="InterPro" id="IPR001296">
    <property type="entry name" value="Glyco_trans_1"/>
</dbReference>
<evidence type="ECO:0000313" key="4">
    <source>
        <dbReference type="Proteomes" id="UP000774935"/>
    </source>
</evidence>
<organism evidence="3 4">
    <name type="scientific">Pontibacter populi</name>
    <dbReference type="NCBI Taxonomy" id="890055"/>
    <lineage>
        <taxon>Bacteria</taxon>
        <taxon>Pseudomonadati</taxon>
        <taxon>Bacteroidota</taxon>
        <taxon>Cytophagia</taxon>
        <taxon>Cytophagales</taxon>
        <taxon>Hymenobacteraceae</taxon>
        <taxon>Pontibacter</taxon>
    </lineage>
</organism>